<keyword evidence="1" id="KW-1133">Transmembrane helix</keyword>
<name>A0ABV3DQI7_9ACTN</name>
<feature type="transmembrane region" description="Helical" evidence="1">
    <location>
        <begin position="280"/>
        <end position="302"/>
    </location>
</feature>
<feature type="transmembrane region" description="Helical" evidence="1">
    <location>
        <begin position="141"/>
        <end position="162"/>
    </location>
</feature>
<dbReference type="PANTHER" id="PTHR20992:SF9">
    <property type="entry name" value="AT15442P-RELATED"/>
    <property type="match status" value="1"/>
</dbReference>
<evidence type="ECO:0000313" key="3">
    <source>
        <dbReference type="Proteomes" id="UP001551482"/>
    </source>
</evidence>
<dbReference type="Pfam" id="PF04087">
    <property type="entry name" value="DUF389"/>
    <property type="match status" value="1"/>
</dbReference>
<organism evidence="2 3">
    <name type="scientific">Streptodolium elevatio</name>
    <dbReference type="NCBI Taxonomy" id="3157996"/>
    <lineage>
        <taxon>Bacteria</taxon>
        <taxon>Bacillati</taxon>
        <taxon>Actinomycetota</taxon>
        <taxon>Actinomycetes</taxon>
        <taxon>Kitasatosporales</taxon>
        <taxon>Streptomycetaceae</taxon>
        <taxon>Streptodolium</taxon>
    </lineage>
</organism>
<sequence length="319" mass="33329">MLHLRAIVPREKSGAVRRLLEAEPGVTHLVVWPGVAVSPPGDVIACDIARESANLVLDDLRALGIDEDGSIALENLDVSLSRSAREAESDAPGEGADAVVWEQITEATSEESTFTVTFLAFLTIATMIAACGVLLDNPILIVGAMVVGPEFGPLAGLCVATVQRRRGLAARSAFALLAGFPIAMSLTMAFTWLLTWSGDFDKSMLEGDRPQTSFIYQPDWLSFWVAFLAGVAGILSLTSSKSGALIGVLISVTTVPAAANAAVAVAYGDLSQAGGSLGQLGLNLGAIVVAGTGTLLAQRYAWSRTHGKHHPGVPGLRRD</sequence>
<dbReference type="PANTHER" id="PTHR20992">
    <property type="entry name" value="AT15442P-RELATED"/>
    <property type="match status" value="1"/>
</dbReference>
<gene>
    <name evidence="2" type="ORF">AB0C36_31475</name>
</gene>
<protein>
    <submittedName>
        <fullName evidence="2">DUF389 domain-containing protein</fullName>
    </submittedName>
</protein>
<dbReference type="Proteomes" id="UP001551482">
    <property type="component" value="Unassembled WGS sequence"/>
</dbReference>
<accession>A0ABV3DQI7</accession>
<evidence type="ECO:0000313" key="2">
    <source>
        <dbReference type="EMBL" id="MEU8138016.1"/>
    </source>
</evidence>
<dbReference type="InterPro" id="IPR005240">
    <property type="entry name" value="DUF389"/>
</dbReference>
<comment type="caution">
    <text evidence="2">The sequence shown here is derived from an EMBL/GenBank/DDBJ whole genome shotgun (WGS) entry which is preliminary data.</text>
</comment>
<feature type="transmembrane region" description="Helical" evidence="1">
    <location>
        <begin position="114"/>
        <end position="135"/>
    </location>
</feature>
<dbReference type="RefSeq" id="WP_358360769.1">
    <property type="nucleotide sequence ID" value="NZ_JBEZFP010000108.1"/>
</dbReference>
<reference evidence="2 3" key="1">
    <citation type="submission" date="2024-06" db="EMBL/GenBank/DDBJ databases">
        <title>The Natural Products Discovery Center: Release of the First 8490 Sequenced Strains for Exploring Actinobacteria Biosynthetic Diversity.</title>
        <authorList>
            <person name="Kalkreuter E."/>
            <person name="Kautsar S.A."/>
            <person name="Yang D."/>
            <person name="Bader C.D."/>
            <person name="Teijaro C.N."/>
            <person name="Fluegel L."/>
            <person name="Davis C.M."/>
            <person name="Simpson J.R."/>
            <person name="Lauterbach L."/>
            <person name="Steele A.D."/>
            <person name="Gui C."/>
            <person name="Meng S."/>
            <person name="Li G."/>
            <person name="Viehrig K."/>
            <person name="Ye F."/>
            <person name="Su P."/>
            <person name="Kiefer A.F."/>
            <person name="Nichols A."/>
            <person name="Cepeda A.J."/>
            <person name="Yan W."/>
            <person name="Fan B."/>
            <person name="Jiang Y."/>
            <person name="Adhikari A."/>
            <person name="Zheng C.-J."/>
            <person name="Schuster L."/>
            <person name="Cowan T.M."/>
            <person name="Smanski M.J."/>
            <person name="Chevrette M.G."/>
            <person name="De Carvalho L.P.S."/>
            <person name="Shen B."/>
        </authorList>
    </citation>
    <scope>NUCLEOTIDE SEQUENCE [LARGE SCALE GENOMIC DNA]</scope>
    <source>
        <strain evidence="2 3">NPDC048946</strain>
    </source>
</reference>
<proteinExistence type="predicted"/>
<dbReference type="NCBIfam" id="TIGR00271">
    <property type="entry name" value="uncharacterized hydrophobic domain"/>
    <property type="match status" value="1"/>
</dbReference>
<feature type="transmembrane region" description="Helical" evidence="1">
    <location>
        <begin position="214"/>
        <end position="237"/>
    </location>
</feature>
<feature type="transmembrane region" description="Helical" evidence="1">
    <location>
        <begin position="244"/>
        <end position="268"/>
    </location>
</feature>
<evidence type="ECO:0000256" key="1">
    <source>
        <dbReference type="SAM" id="Phobius"/>
    </source>
</evidence>
<feature type="transmembrane region" description="Helical" evidence="1">
    <location>
        <begin position="174"/>
        <end position="194"/>
    </location>
</feature>
<keyword evidence="3" id="KW-1185">Reference proteome</keyword>
<keyword evidence="1" id="KW-0472">Membrane</keyword>
<keyword evidence="1" id="KW-0812">Transmembrane</keyword>
<dbReference type="EMBL" id="JBEZFP010000108">
    <property type="protein sequence ID" value="MEU8138016.1"/>
    <property type="molecule type" value="Genomic_DNA"/>
</dbReference>